<comment type="caution">
    <text evidence="3">The sequence shown here is derived from an EMBL/GenBank/DDBJ whole genome shotgun (WGS) entry which is preliminary data.</text>
</comment>
<dbReference type="Gene3D" id="1.10.10.10">
    <property type="entry name" value="Winged helix-like DNA-binding domain superfamily/Winged helix DNA-binding domain"/>
    <property type="match status" value="1"/>
</dbReference>
<sequence>MEKISWDAPYLDRKVWLLEHLETLHLDAKEALVLLLIDHFNTIHVNIHHELLATKLKINEEEVEDIFNALAEKGYLNLDFKDGNMVFDISGVYALENTSEVNYAKSLLEEFEDEFKRSLSPSEMDRILNLASIYSERMVIVALNEAASYDKRDLNYIERILISWTDKGLSVEDVENGKR</sequence>
<dbReference type="Proteomes" id="UP000195447">
    <property type="component" value="Unassembled WGS sequence"/>
</dbReference>
<evidence type="ECO:0000313" key="3">
    <source>
        <dbReference type="EMBL" id="OUP61922.1"/>
    </source>
</evidence>
<reference evidence="4" key="1">
    <citation type="submission" date="2017-04" db="EMBL/GenBank/DDBJ databases">
        <title>Function of individual gut microbiota members based on whole genome sequencing of pure cultures obtained from chicken caecum.</title>
        <authorList>
            <person name="Medvecky M."/>
            <person name="Cejkova D."/>
            <person name="Polansky O."/>
            <person name="Karasova D."/>
            <person name="Kubasova T."/>
            <person name="Cizek A."/>
            <person name="Rychlik I."/>
        </authorList>
    </citation>
    <scope>NUCLEOTIDE SEQUENCE [LARGE SCALE GENOMIC DNA]</scope>
    <source>
        <strain evidence="4">An178</strain>
    </source>
</reference>
<proteinExistence type="inferred from homology"/>
<gene>
    <name evidence="3" type="ORF">B5F14_00610</name>
</gene>
<dbReference type="InterPro" id="IPR053162">
    <property type="entry name" value="DnaD"/>
</dbReference>
<evidence type="ECO:0000259" key="2">
    <source>
        <dbReference type="Pfam" id="PF07261"/>
    </source>
</evidence>
<name>A0A1Y3VKW5_9FIRM</name>
<dbReference type="InterPro" id="IPR034829">
    <property type="entry name" value="DnaD-like_sf"/>
</dbReference>
<keyword evidence="4" id="KW-1185">Reference proteome</keyword>
<dbReference type="EMBL" id="NFKM01000001">
    <property type="protein sequence ID" value="OUP61922.1"/>
    <property type="molecule type" value="Genomic_DNA"/>
</dbReference>
<organism evidence="3 4">
    <name type="scientific">Faecalitalea cylindroides</name>
    <dbReference type="NCBI Taxonomy" id="39483"/>
    <lineage>
        <taxon>Bacteria</taxon>
        <taxon>Bacillati</taxon>
        <taxon>Bacillota</taxon>
        <taxon>Erysipelotrichia</taxon>
        <taxon>Erysipelotrichales</taxon>
        <taxon>Erysipelotrichaceae</taxon>
        <taxon>Faecalitalea</taxon>
    </lineage>
</organism>
<dbReference type="AlphaFoldDB" id="A0A1Y3VKW5"/>
<feature type="domain" description="DnaB/C C-terminal" evidence="2">
    <location>
        <begin position="109"/>
        <end position="174"/>
    </location>
</feature>
<dbReference type="PANTHER" id="PTHR37293:SF5">
    <property type="entry name" value="DNA REPLICATION PROTEIN"/>
    <property type="match status" value="1"/>
</dbReference>
<dbReference type="GeneID" id="79876256"/>
<dbReference type="RefSeq" id="WP_022355376.1">
    <property type="nucleotide sequence ID" value="NZ_CABKSV010000046.1"/>
</dbReference>
<dbReference type="InterPro" id="IPR006343">
    <property type="entry name" value="DnaB/C_C"/>
</dbReference>
<evidence type="ECO:0000256" key="1">
    <source>
        <dbReference type="ARBA" id="ARBA00093462"/>
    </source>
</evidence>
<dbReference type="SUPFAM" id="SSF158499">
    <property type="entry name" value="DnaD domain-like"/>
    <property type="match status" value="1"/>
</dbReference>
<dbReference type="NCBIfam" id="TIGR01446">
    <property type="entry name" value="DnaD_dom"/>
    <property type="match status" value="1"/>
</dbReference>
<accession>A0A1Y3VKW5</accession>
<comment type="similarity">
    <text evidence="1">Belongs to the DnaB/DnaD family.</text>
</comment>
<dbReference type="PANTHER" id="PTHR37293">
    <property type="entry name" value="PHAGE REPLICATION PROTEIN-RELATED"/>
    <property type="match status" value="1"/>
</dbReference>
<evidence type="ECO:0000313" key="4">
    <source>
        <dbReference type="Proteomes" id="UP000195447"/>
    </source>
</evidence>
<dbReference type="InterPro" id="IPR036388">
    <property type="entry name" value="WH-like_DNA-bd_sf"/>
</dbReference>
<dbReference type="Gene3D" id="1.10.10.630">
    <property type="entry name" value="DnaD domain-like"/>
    <property type="match status" value="1"/>
</dbReference>
<protein>
    <recommendedName>
        <fullName evidence="2">DnaB/C C-terminal domain-containing protein</fullName>
    </recommendedName>
</protein>
<dbReference type="Pfam" id="PF07261">
    <property type="entry name" value="DnaB_2"/>
    <property type="match status" value="1"/>
</dbReference>